<reference evidence="3" key="1">
    <citation type="submission" date="2020-06" db="EMBL/GenBank/DDBJ databases">
        <title>Draft genome of Bugula neritina, a colonial animal packing powerful symbionts and potential medicines.</title>
        <authorList>
            <person name="Rayko M."/>
        </authorList>
    </citation>
    <scope>NUCLEOTIDE SEQUENCE [LARGE SCALE GENOMIC DNA]</scope>
    <source>
        <strain evidence="3">Kwan_BN1</strain>
    </source>
</reference>
<gene>
    <name evidence="3" type="ORF">EB796_021799</name>
</gene>
<accession>A0A7J7J156</accession>
<evidence type="ECO:0000313" key="3">
    <source>
        <dbReference type="EMBL" id="KAF6019909.1"/>
    </source>
</evidence>
<dbReference type="PANTHER" id="PTHR32123:SF13">
    <property type="entry name" value="BICAUDAL D-RELATED PROTEIN HOMOLOG"/>
    <property type="match status" value="1"/>
</dbReference>
<protein>
    <submittedName>
        <fullName evidence="3">CCDC64</fullName>
    </submittedName>
</protein>
<dbReference type="InterPro" id="IPR051149">
    <property type="entry name" value="Spindly/BICDR_Dynein_Adapter"/>
</dbReference>
<dbReference type="OrthoDB" id="9451547at2759"/>
<proteinExistence type="predicted"/>
<evidence type="ECO:0000313" key="4">
    <source>
        <dbReference type="Proteomes" id="UP000593567"/>
    </source>
</evidence>
<feature type="coiled-coil region" evidence="2">
    <location>
        <begin position="99"/>
        <end position="126"/>
    </location>
</feature>
<name>A0A7J7J156_BUGNE</name>
<feature type="coiled-coil region" evidence="2">
    <location>
        <begin position="169"/>
        <end position="238"/>
    </location>
</feature>
<evidence type="ECO:0000256" key="2">
    <source>
        <dbReference type="SAM" id="Coils"/>
    </source>
</evidence>
<keyword evidence="4" id="KW-1185">Reference proteome</keyword>
<organism evidence="3 4">
    <name type="scientific">Bugula neritina</name>
    <name type="common">Brown bryozoan</name>
    <name type="synonym">Sertularia neritina</name>
    <dbReference type="NCBI Taxonomy" id="10212"/>
    <lineage>
        <taxon>Eukaryota</taxon>
        <taxon>Metazoa</taxon>
        <taxon>Spiralia</taxon>
        <taxon>Lophotrochozoa</taxon>
        <taxon>Bryozoa</taxon>
        <taxon>Gymnolaemata</taxon>
        <taxon>Cheilostomatida</taxon>
        <taxon>Flustrina</taxon>
        <taxon>Buguloidea</taxon>
        <taxon>Bugulidae</taxon>
        <taxon>Bugula</taxon>
    </lineage>
</organism>
<dbReference type="EMBL" id="VXIV02003206">
    <property type="protein sequence ID" value="KAF6019909.1"/>
    <property type="molecule type" value="Genomic_DNA"/>
</dbReference>
<sequence length="392" mass="45194">MSSIDEVYRMLEERENDLQLAGELGKALLEKNESLTREYDRAYQDYHSQTEKLKSENMWLKNQLAKHSVEWDDVMRTHNEDIMVLREQLSARAKQFAIQSQSAQEINQLAQQNQRLSQELDKVLESEELLKAANQDLKRCLDDLKASNGSLTHDYNDLCTKESMIRRKHQDAEQKVSMLTNLNDRYNKKCDELSYKNGLLEKEKQEALEQVRISDKQIEILKEKNTELFEQIHELASNSSVSSPSFLEELEYSQKSLTSGYSSNLSLLDELDSEEANTVLPVDNLSQLKLEVLDTFQELQAIIEELEVSECASASPSKPKVNTSKDISNGELISTAKHVRYLVTRRHQMGSLLAQIADMKSSLAEQSEKVNFALYWLRVQMQYIDIFLVDKL</sequence>
<keyword evidence="1 2" id="KW-0175">Coiled coil</keyword>
<dbReference type="PANTHER" id="PTHR32123">
    <property type="entry name" value="BICD FAMILY-LIKE CARGO ADAPTER"/>
    <property type="match status" value="1"/>
</dbReference>
<dbReference type="Proteomes" id="UP000593567">
    <property type="component" value="Unassembled WGS sequence"/>
</dbReference>
<evidence type="ECO:0000256" key="1">
    <source>
        <dbReference type="ARBA" id="ARBA00023054"/>
    </source>
</evidence>
<comment type="caution">
    <text evidence="3">The sequence shown here is derived from an EMBL/GenBank/DDBJ whole genome shotgun (WGS) entry which is preliminary data.</text>
</comment>
<dbReference type="AlphaFoldDB" id="A0A7J7J156"/>